<accession>S8FD51</accession>
<feature type="non-terminal residue" evidence="1">
    <location>
        <position position="1"/>
    </location>
</feature>
<dbReference type="HOGENOM" id="CLU_111648_0_0_1"/>
<dbReference type="Proteomes" id="UP000015241">
    <property type="component" value="Unassembled WGS sequence"/>
</dbReference>
<sequence length="148" mass="16899">PLPAPIRSNPTAQPCSLAERLSAPTPCSLPDFKKKSTKEVVGILEKKVHTTIEHYQAIFDKKYLFELLLGDSQRALHRFTDQLNWVSDNFDKADNWSKQQHNSILWACHCVGTIEFSTKEEPLVKRFRKVTKDLTSIANGGYLDWISL</sequence>
<evidence type="ECO:0000313" key="1">
    <source>
        <dbReference type="EMBL" id="EPS96434.1"/>
    </source>
</evidence>
<dbReference type="InParanoid" id="S8FD51"/>
<dbReference type="AlphaFoldDB" id="S8FD51"/>
<dbReference type="EMBL" id="KE504188">
    <property type="protein sequence ID" value="EPS96434.1"/>
    <property type="molecule type" value="Genomic_DNA"/>
</dbReference>
<name>S8FD51_FOMSC</name>
<reference evidence="1 2" key="1">
    <citation type="journal article" date="2012" name="Science">
        <title>The Paleozoic origin of enzymatic lignin decomposition reconstructed from 31 fungal genomes.</title>
        <authorList>
            <person name="Floudas D."/>
            <person name="Binder M."/>
            <person name="Riley R."/>
            <person name="Barry K."/>
            <person name="Blanchette R.A."/>
            <person name="Henrissat B."/>
            <person name="Martinez A.T."/>
            <person name="Otillar R."/>
            <person name="Spatafora J.W."/>
            <person name="Yadav J.S."/>
            <person name="Aerts A."/>
            <person name="Benoit I."/>
            <person name="Boyd A."/>
            <person name="Carlson A."/>
            <person name="Copeland A."/>
            <person name="Coutinho P.M."/>
            <person name="de Vries R.P."/>
            <person name="Ferreira P."/>
            <person name="Findley K."/>
            <person name="Foster B."/>
            <person name="Gaskell J."/>
            <person name="Glotzer D."/>
            <person name="Gorecki P."/>
            <person name="Heitman J."/>
            <person name="Hesse C."/>
            <person name="Hori C."/>
            <person name="Igarashi K."/>
            <person name="Jurgens J.A."/>
            <person name="Kallen N."/>
            <person name="Kersten P."/>
            <person name="Kohler A."/>
            <person name="Kuees U."/>
            <person name="Kumar T.K.A."/>
            <person name="Kuo A."/>
            <person name="LaButti K."/>
            <person name="Larrondo L.F."/>
            <person name="Lindquist E."/>
            <person name="Ling A."/>
            <person name="Lombard V."/>
            <person name="Lucas S."/>
            <person name="Lundell T."/>
            <person name="Martin R."/>
            <person name="McLaughlin D.J."/>
            <person name="Morgenstern I."/>
            <person name="Morin E."/>
            <person name="Murat C."/>
            <person name="Nagy L.G."/>
            <person name="Nolan M."/>
            <person name="Ohm R.A."/>
            <person name="Patyshakuliyeva A."/>
            <person name="Rokas A."/>
            <person name="Ruiz-Duenas F.J."/>
            <person name="Sabat G."/>
            <person name="Salamov A."/>
            <person name="Samejima M."/>
            <person name="Schmutz J."/>
            <person name="Slot J.C."/>
            <person name="St John F."/>
            <person name="Stenlid J."/>
            <person name="Sun H."/>
            <person name="Sun S."/>
            <person name="Syed K."/>
            <person name="Tsang A."/>
            <person name="Wiebenga A."/>
            <person name="Young D."/>
            <person name="Pisabarro A."/>
            <person name="Eastwood D.C."/>
            <person name="Martin F."/>
            <person name="Cullen D."/>
            <person name="Grigoriev I.V."/>
            <person name="Hibbett D.S."/>
        </authorList>
    </citation>
    <scope>NUCLEOTIDE SEQUENCE</scope>
    <source>
        <strain evidence="2">FP-58527</strain>
    </source>
</reference>
<protein>
    <submittedName>
        <fullName evidence="1">Uncharacterized protein</fullName>
    </submittedName>
</protein>
<evidence type="ECO:0000313" key="2">
    <source>
        <dbReference type="Proteomes" id="UP000015241"/>
    </source>
</evidence>
<keyword evidence="2" id="KW-1185">Reference proteome</keyword>
<dbReference type="OrthoDB" id="2813609at2759"/>
<organism evidence="1 2">
    <name type="scientific">Fomitopsis schrenkii</name>
    <name type="common">Brown rot fungus</name>
    <dbReference type="NCBI Taxonomy" id="2126942"/>
    <lineage>
        <taxon>Eukaryota</taxon>
        <taxon>Fungi</taxon>
        <taxon>Dikarya</taxon>
        <taxon>Basidiomycota</taxon>
        <taxon>Agaricomycotina</taxon>
        <taxon>Agaricomycetes</taxon>
        <taxon>Polyporales</taxon>
        <taxon>Fomitopsis</taxon>
    </lineage>
</organism>
<gene>
    <name evidence="1" type="ORF">FOMPIDRAFT_1130443</name>
</gene>
<proteinExistence type="predicted"/>